<organism evidence="2 3">
    <name type="scientific">Dioscorea cayennensis subsp. rotundata</name>
    <name type="common">White Guinea yam</name>
    <name type="synonym">Dioscorea rotundata</name>
    <dbReference type="NCBI Taxonomy" id="55577"/>
    <lineage>
        <taxon>Eukaryota</taxon>
        <taxon>Viridiplantae</taxon>
        <taxon>Streptophyta</taxon>
        <taxon>Embryophyta</taxon>
        <taxon>Tracheophyta</taxon>
        <taxon>Spermatophyta</taxon>
        <taxon>Magnoliopsida</taxon>
        <taxon>Liliopsida</taxon>
        <taxon>Dioscoreales</taxon>
        <taxon>Dioscoreaceae</taxon>
        <taxon>Dioscorea</taxon>
    </lineage>
</organism>
<reference evidence="3" key="1">
    <citation type="submission" date="2025-08" db="UniProtKB">
        <authorList>
            <consortium name="RefSeq"/>
        </authorList>
    </citation>
    <scope>IDENTIFICATION</scope>
</reference>
<evidence type="ECO:0000313" key="2">
    <source>
        <dbReference type="Proteomes" id="UP001515500"/>
    </source>
</evidence>
<evidence type="ECO:0000256" key="1">
    <source>
        <dbReference type="SAM" id="MobiDB-lite"/>
    </source>
</evidence>
<proteinExistence type="predicted"/>
<keyword evidence="2" id="KW-1185">Reference proteome</keyword>
<dbReference type="PANTHER" id="PTHR46445:SF3">
    <property type="entry name" value="RNA POLYMERASE II DEGRADATION FACTOR-LIKE PROTEIN (DUF1296)-RELATED"/>
    <property type="match status" value="1"/>
</dbReference>
<name>A0AB40AP02_DIOCR</name>
<dbReference type="AlphaFoldDB" id="A0AB40AP02"/>
<protein>
    <submittedName>
        <fullName evidence="3">Uncharacterized protein LOC120251844</fullName>
    </submittedName>
</protein>
<evidence type="ECO:0000313" key="3">
    <source>
        <dbReference type="RefSeq" id="XP_039116433.1"/>
    </source>
</evidence>
<dbReference type="Proteomes" id="UP001515500">
    <property type="component" value="Chromosome 20"/>
</dbReference>
<feature type="region of interest" description="Disordered" evidence="1">
    <location>
        <begin position="1"/>
        <end position="73"/>
    </location>
</feature>
<dbReference type="RefSeq" id="XP_039116433.1">
    <property type="nucleotide sequence ID" value="XM_039260499.1"/>
</dbReference>
<dbReference type="PANTHER" id="PTHR46445">
    <property type="entry name" value="RNA POLYMERASE II DEGRADATION FACTOR-LIKE PROTEIN (DUF1296)"/>
    <property type="match status" value="1"/>
</dbReference>
<accession>A0AB40AP02</accession>
<gene>
    <name evidence="3" type="primary">LOC120251844</name>
</gene>
<feature type="compositionally biased region" description="Polar residues" evidence="1">
    <location>
        <begin position="58"/>
        <end position="67"/>
    </location>
</feature>
<feature type="compositionally biased region" description="Basic and acidic residues" evidence="1">
    <location>
        <begin position="36"/>
        <end position="57"/>
    </location>
</feature>
<feature type="compositionally biased region" description="Basic residues" evidence="1">
    <location>
        <begin position="1"/>
        <end position="16"/>
    </location>
</feature>
<feature type="region of interest" description="Disordered" evidence="1">
    <location>
        <begin position="353"/>
        <end position="392"/>
    </location>
</feature>
<sequence>MGKRRSNRRRGRHRSVPKVSPEEETSASPLPMQDTCEAKSEHDEKKESSSGCEDRSAAETSRPQRTPLSVPAASVDNISVGTSSIAANLQELSLKKEDHGALSAEERPAVIIPNHLQVSDADLSLFKFGSFNVDELQKIVRSYTTQPIHHRSYVRNQNYEQLKSLLEETQASVASSPDIVLSALGRSSTSQPEIARTESLDLEHGPQHNFLSVFDYSLPSSIGIGPEGYLQQQNPYPASYLAHTRSDTTTSSHSTQQSLSTTSIHTGQMQPQHLPVDRNSQSTFPTNFVFPFQPQSNAYPYRLPTTSNLQQRQTLNPFAPPFIPVRHNQPSTMQLTERNYYIPQQSFPRPMPAMLTSTPSNLPTELQEHQWNLPSGNSSDSEDPQSDYSDQM</sequence>
<dbReference type="GeneID" id="120251844"/>
<feature type="compositionally biased region" description="Polar residues" evidence="1">
    <location>
        <begin position="355"/>
        <end position="379"/>
    </location>
</feature>